<keyword evidence="5" id="KW-0560">Oxidoreductase</keyword>
<evidence type="ECO:0000313" key="7">
    <source>
        <dbReference type="EMBL" id="MST49813.1"/>
    </source>
</evidence>
<dbReference type="Pfam" id="PF00724">
    <property type="entry name" value="Oxidored_FMN"/>
    <property type="match status" value="1"/>
</dbReference>
<accession>A0A7K0K2V9</accession>
<dbReference type="Gene3D" id="3.20.20.70">
    <property type="entry name" value="Aldolase class I"/>
    <property type="match status" value="1"/>
</dbReference>
<dbReference type="GO" id="GO:0050661">
    <property type="term" value="F:NADP binding"/>
    <property type="evidence" value="ECO:0007669"/>
    <property type="project" value="InterPro"/>
</dbReference>
<protein>
    <submittedName>
        <fullName evidence="7">NADH:flavin oxidoreductase/NADH oxidase</fullName>
    </submittedName>
</protein>
<comment type="cofactor">
    <cofactor evidence="1">
        <name>FMN</name>
        <dbReference type="ChEBI" id="CHEBI:58210"/>
    </cofactor>
</comment>
<keyword evidence="4" id="KW-0521">NADP</keyword>
<dbReference type="EMBL" id="VUMY01000009">
    <property type="protein sequence ID" value="MST49813.1"/>
    <property type="molecule type" value="Genomic_DNA"/>
</dbReference>
<dbReference type="GO" id="GO:0003959">
    <property type="term" value="F:NADPH dehydrogenase activity"/>
    <property type="evidence" value="ECO:0007669"/>
    <property type="project" value="InterPro"/>
</dbReference>
<feature type="domain" description="NADH:flavin oxidoreductase/NADH oxidase N-terminal" evidence="6">
    <location>
        <begin position="4"/>
        <end position="347"/>
    </location>
</feature>
<reference evidence="7 8" key="1">
    <citation type="submission" date="2019-08" db="EMBL/GenBank/DDBJ databases">
        <title>In-depth cultivation of the pig gut microbiome towards novel bacterial diversity and tailored functional studies.</title>
        <authorList>
            <person name="Wylensek D."/>
            <person name="Hitch T.C.A."/>
            <person name="Clavel T."/>
        </authorList>
    </citation>
    <scope>NUCLEOTIDE SEQUENCE [LARGE SCALE GENOMIC DNA]</scope>
    <source>
        <strain evidence="7 8">RF-GAM-744-WT-7</strain>
    </source>
</reference>
<evidence type="ECO:0000256" key="3">
    <source>
        <dbReference type="ARBA" id="ARBA00022643"/>
    </source>
</evidence>
<name>A0A7K0K2V9_9ACTO</name>
<dbReference type="SUPFAM" id="SSF51395">
    <property type="entry name" value="FMN-linked oxidoreductases"/>
    <property type="match status" value="1"/>
</dbReference>
<evidence type="ECO:0000256" key="5">
    <source>
        <dbReference type="ARBA" id="ARBA00023002"/>
    </source>
</evidence>
<dbReference type="PANTHER" id="PTHR43303:SF4">
    <property type="entry name" value="NADPH DEHYDROGENASE C23G7.10C-RELATED"/>
    <property type="match status" value="1"/>
</dbReference>
<dbReference type="PANTHER" id="PTHR43303">
    <property type="entry name" value="NADPH DEHYDROGENASE C23G7.10C-RELATED"/>
    <property type="match status" value="1"/>
</dbReference>
<keyword evidence="2" id="KW-0285">Flavoprotein</keyword>
<dbReference type="RefSeq" id="WP_154544842.1">
    <property type="nucleotide sequence ID" value="NZ_JAQYQY010000038.1"/>
</dbReference>
<dbReference type="AlphaFoldDB" id="A0A7K0K2V9"/>
<sequence length="370" mass="40381">MSRLFEPYELHGVKFRNRLWMPPMCQFTASSEGPSAGWPNDWHEVHYGARAAGGVGAVIVEATAVSPEGRISPFDLMLDRDEKIPGFARLANLIKEGGAVAGIQISHAGRKASASPSGTPLAPENSTLGGIGWQTVAPSPLPFTPRHEPPRELTLAEIKKIQTQFIEATRRALDAGFEFVELHGAHGYLLHQFLSPLTNHRVDEYGGDLEGRFRFWKEIVVMIRGELGNKFPLLMRISATNWLPQAQFEMRRDVTLEDWGKIVTELARLGVDFIDVSTGGLVDGVTVPEAPGYQVKYASEIQNRGPLPVSAVGMITEPAQAEQILVTGGASVVEVGRPLLTDPSLPLAWATRLGDEAPVPEPYTRGTPRI</sequence>
<dbReference type="Proteomes" id="UP000442535">
    <property type="component" value="Unassembled WGS sequence"/>
</dbReference>
<dbReference type="GO" id="GO:0010181">
    <property type="term" value="F:FMN binding"/>
    <property type="evidence" value="ECO:0007669"/>
    <property type="project" value="InterPro"/>
</dbReference>
<evidence type="ECO:0000256" key="2">
    <source>
        <dbReference type="ARBA" id="ARBA00022630"/>
    </source>
</evidence>
<keyword evidence="8" id="KW-1185">Reference proteome</keyword>
<proteinExistence type="predicted"/>
<dbReference type="InterPro" id="IPR044152">
    <property type="entry name" value="YqjM-like"/>
</dbReference>
<gene>
    <name evidence="7" type="ORF">FYJ63_06130</name>
</gene>
<keyword evidence="3" id="KW-0288">FMN</keyword>
<evidence type="ECO:0000256" key="4">
    <source>
        <dbReference type="ARBA" id="ARBA00022857"/>
    </source>
</evidence>
<comment type="caution">
    <text evidence="7">The sequence shown here is derived from an EMBL/GenBank/DDBJ whole genome shotgun (WGS) entry which is preliminary data.</text>
</comment>
<evidence type="ECO:0000259" key="6">
    <source>
        <dbReference type="Pfam" id="PF00724"/>
    </source>
</evidence>
<dbReference type="InterPro" id="IPR013785">
    <property type="entry name" value="Aldolase_TIM"/>
</dbReference>
<organism evidence="7 8">
    <name type="scientific">Mobiluncus porci</name>
    <dbReference type="NCBI Taxonomy" id="2652278"/>
    <lineage>
        <taxon>Bacteria</taxon>
        <taxon>Bacillati</taxon>
        <taxon>Actinomycetota</taxon>
        <taxon>Actinomycetes</taxon>
        <taxon>Actinomycetales</taxon>
        <taxon>Actinomycetaceae</taxon>
        <taxon>Mobiluncus</taxon>
    </lineage>
</organism>
<dbReference type="InterPro" id="IPR001155">
    <property type="entry name" value="OxRdtase_FMN_N"/>
</dbReference>
<evidence type="ECO:0000313" key="8">
    <source>
        <dbReference type="Proteomes" id="UP000442535"/>
    </source>
</evidence>
<evidence type="ECO:0000256" key="1">
    <source>
        <dbReference type="ARBA" id="ARBA00001917"/>
    </source>
</evidence>